<gene>
    <name evidence="1" type="ORF">rsdtw13_33700</name>
</gene>
<comment type="caution">
    <text evidence="1">The sequence shown here is derived from an EMBL/GenBank/DDBJ whole genome shotgun (WGS) entry which is preliminary data.</text>
</comment>
<dbReference type="Proteomes" id="UP001058074">
    <property type="component" value="Unassembled WGS sequence"/>
</dbReference>
<evidence type="ECO:0000313" key="1">
    <source>
        <dbReference type="EMBL" id="GKX68112.1"/>
    </source>
</evidence>
<accession>A0ACB5RGA2</accession>
<organism evidence="1 2">
    <name type="scientific">Inconstantimicrobium mannanitabidum</name>
    <dbReference type="NCBI Taxonomy" id="1604901"/>
    <lineage>
        <taxon>Bacteria</taxon>
        <taxon>Bacillati</taxon>
        <taxon>Bacillota</taxon>
        <taxon>Clostridia</taxon>
        <taxon>Eubacteriales</taxon>
        <taxon>Clostridiaceae</taxon>
        <taxon>Inconstantimicrobium</taxon>
    </lineage>
</organism>
<proteinExistence type="predicted"/>
<keyword evidence="2" id="KW-1185">Reference proteome</keyword>
<reference evidence="1" key="1">
    <citation type="journal article" date="2025" name="Int. J. Syst. Evol. Microbiol.">
        <title>Inconstantimicrobium mannanitabidum sp. nov., a novel member of the family Clostridiaceae isolated from anoxic soil under the treatment of reductive soil disinfestation.</title>
        <authorList>
            <person name="Ueki A."/>
            <person name="Tonouchi A."/>
            <person name="Honma S."/>
            <person name="Kaku N."/>
            <person name="Ueki K."/>
        </authorList>
    </citation>
    <scope>NUCLEOTIDE SEQUENCE</scope>
    <source>
        <strain evidence="1">TW13</strain>
    </source>
</reference>
<dbReference type="EMBL" id="BROD01000001">
    <property type="protein sequence ID" value="GKX68112.1"/>
    <property type="molecule type" value="Genomic_DNA"/>
</dbReference>
<sequence length="69" mass="7777">MKFTKIDILILVVPIVIMLLLTPILPARVPIHWGLNGVANGFIDRKFAFSLGLLPFVIYKVLKIKYGVK</sequence>
<name>A0ACB5RGA2_9CLOT</name>
<evidence type="ECO:0000313" key="2">
    <source>
        <dbReference type="Proteomes" id="UP001058074"/>
    </source>
</evidence>
<protein>
    <submittedName>
        <fullName evidence="1">Uncharacterized protein</fullName>
    </submittedName>
</protein>